<dbReference type="EMBL" id="BONZ01000126">
    <property type="protein sequence ID" value="GIH21377.1"/>
    <property type="molecule type" value="Genomic_DNA"/>
</dbReference>
<feature type="transmembrane region" description="Helical" evidence="2">
    <location>
        <begin position="118"/>
        <end position="137"/>
    </location>
</feature>
<accession>A0A8J3R4K9</accession>
<gene>
    <name evidence="3" type="ORF">Raf01_95490</name>
</gene>
<feature type="transmembrane region" description="Helical" evidence="2">
    <location>
        <begin position="57"/>
        <end position="81"/>
    </location>
</feature>
<evidence type="ECO:0000313" key="3">
    <source>
        <dbReference type="EMBL" id="GIH21377.1"/>
    </source>
</evidence>
<sequence>MTTPSPSPRPTSPAPGIDLDGQLRRALRLTSAMRQCFYVVVLLVALTGQVTGATQTLHIPLLTAIPALAALELGGIVVLANADVRRRLGERAIASRLLSAAIASGAVTFNWAAHTNHLLGGFFAGMSALGYLVWHMHTENQRRDRLRITGNLPPTTPAYELIAHWLRHPMLTLRAKSLAKAEPTLGLYGSLATAGEQLRQQRRRRAIARVVHRKIRTAVDPATANIAVAVYDMAQIAARLADSADYGTLTALITADLAPTRLIGIADPQAVSHTSNQARFSPTGEDSRPIESVPGNDESDQPRPPHRPARALAVRPAASPTVPTRICRDSIYEPVSVQDSLMYSAWQQATAAGHEPSGADLARAAGRTNDATGVGRRAVRRYRQVHATATTAAGPGPIV</sequence>
<keyword evidence="2" id="KW-1133">Transmembrane helix</keyword>
<dbReference type="Proteomes" id="UP000642748">
    <property type="component" value="Unassembled WGS sequence"/>
</dbReference>
<comment type="caution">
    <text evidence="3">The sequence shown here is derived from an EMBL/GenBank/DDBJ whole genome shotgun (WGS) entry which is preliminary data.</text>
</comment>
<proteinExistence type="predicted"/>
<protein>
    <submittedName>
        <fullName evidence="3">Uncharacterized protein</fullName>
    </submittedName>
</protein>
<evidence type="ECO:0000313" key="4">
    <source>
        <dbReference type="Proteomes" id="UP000642748"/>
    </source>
</evidence>
<feature type="transmembrane region" description="Helical" evidence="2">
    <location>
        <begin position="32"/>
        <end position="51"/>
    </location>
</feature>
<keyword evidence="2" id="KW-0812">Transmembrane</keyword>
<evidence type="ECO:0000256" key="1">
    <source>
        <dbReference type="SAM" id="MobiDB-lite"/>
    </source>
</evidence>
<name>A0A8J3R4K9_9ACTN</name>
<organism evidence="3 4">
    <name type="scientific">Rugosimonospora africana</name>
    <dbReference type="NCBI Taxonomy" id="556532"/>
    <lineage>
        <taxon>Bacteria</taxon>
        <taxon>Bacillati</taxon>
        <taxon>Actinomycetota</taxon>
        <taxon>Actinomycetes</taxon>
        <taxon>Micromonosporales</taxon>
        <taxon>Micromonosporaceae</taxon>
        <taxon>Rugosimonospora</taxon>
    </lineage>
</organism>
<evidence type="ECO:0000256" key="2">
    <source>
        <dbReference type="SAM" id="Phobius"/>
    </source>
</evidence>
<feature type="region of interest" description="Disordered" evidence="1">
    <location>
        <begin position="272"/>
        <end position="317"/>
    </location>
</feature>
<keyword evidence="2" id="KW-0472">Membrane</keyword>
<feature type="transmembrane region" description="Helical" evidence="2">
    <location>
        <begin position="93"/>
        <end position="112"/>
    </location>
</feature>
<dbReference type="AlphaFoldDB" id="A0A8J3R4K9"/>
<keyword evidence="4" id="KW-1185">Reference proteome</keyword>
<reference evidence="3" key="1">
    <citation type="submission" date="2021-01" db="EMBL/GenBank/DDBJ databases">
        <title>Whole genome shotgun sequence of Rugosimonospora africana NBRC 104875.</title>
        <authorList>
            <person name="Komaki H."/>
            <person name="Tamura T."/>
        </authorList>
    </citation>
    <scope>NUCLEOTIDE SEQUENCE</scope>
    <source>
        <strain evidence="3">NBRC 104875</strain>
    </source>
</reference>